<evidence type="ECO:0000259" key="1">
    <source>
        <dbReference type="SMART" id="SM01111"/>
    </source>
</evidence>
<dbReference type="Proteomes" id="UP000184383">
    <property type="component" value="Unassembled WGS sequence"/>
</dbReference>
<dbReference type="STRING" id="1073089.A0A1L9R4X0"/>
<dbReference type="PANTHER" id="PTHR42076">
    <property type="entry name" value="CYANOVIRIN-N HOMOLOG"/>
    <property type="match status" value="1"/>
</dbReference>
<dbReference type="Gene3D" id="2.30.60.10">
    <property type="entry name" value="Cyanovirin-N"/>
    <property type="match status" value="1"/>
</dbReference>
<organism evidence="2 3">
    <name type="scientific">Aspergillus wentii DTO 134E9</name>
    <dbReference type="NCBI Taxonomy" id="1073089"/>
    <lineage>
        <taxon>Eukaryota</taxon>
        <taxon>Fungi</taxon>
        <taxon>Dikarya</taxon>
        <taxon>Ascomycota</taxon>
        <taxon>Pezizomycotina</taxon>
        <taxon>Eurotiomycetes</taxon>
        <taxon>Eurotiomycetidae</taxon>
        <taxon>Eurotiales</taxon>
        <taxon>Aspergillaceae</taxon>
        <taxon>Aspergillus</taxon>
        <taxon>Aspergillus subgen. Cremei</taxon>
    </lineage>
</organism>
<proteinExistence type="predicted"/>
<dbReference type="PANTHER" id="PTHR42076:SF1">
    <property type="entry name" value="CYANOVIRIN-N DOMAIN-CONTAINING PROTEIN"/>
    <property type="match status" value="1"/>
</dbReference>
<gene>
    <name evidence="2" type="ORF">ASPWEDRAFT_143976</name>
</gene>
<feature type="domain" description="Cyanovirin-N" evidence="1">
    <location>
        <begin position="2"/>
        <end position="107"/>
    </location>
</feature>
<name>A0A1L9R4X0_ASPWE</name>
<dbReference type="VEuPathDB" id="FungiDB:ASPWEDRAFT_143976"/>
<protein>
    <recommendedName>
        <fullName evidence="1">Cyanovirin-N domain-containing protein</fullName>
    </recommendedName>
</protein>
<dbReference type="AlphaFoldDB" id="A0A1L9R4X0"/>
<dbReference type="InterPro" id="IPR036673">
    <property type="entry name" value="Cyanovirin-N_sf"/>
</dbReference>
<evidence type="ECO:0000313" key="2">
    <source>
        <dbReference type="EMBL" id="OJJ29933.1"/>
    </source>
</evidence>
<dbReference type="EMBL" id="KV878218">
    <property type="protein sequence ID" value="OJJ29933.1"/>
    <property type="molecule type" value="Genomic_DNA"/>
</dbReference>
<dbReference type="Pfam" id="PF08881">
    <property type="entry name" value="CVNH"/>
    <property type="match status" value="1"/>
</dbReference>
<dbReference type="InterPro" id="IPR011058">
    <property type="entry name" value="Cyanovirin-N"/>
</dbReference>
<sequence length="110" mass="12450">MGFAETSRNIRIEQQNGSTWLYAESETRSGEWVDSSINLDEVIGNDDGWFSRDTNNFTASAQDIHLEERDDGPWLVAELPTRDQGSRGSQGINLNLHIDNINGELEWIPE</sequence>
<dbReference type="GeneID" id="63745303"/>
<dbReference type="SMART" id="SM01111">
    <property type="entry name" value="CVNH"/>
    <property type="match status" value="1"/>
</dbReference>
<dbReference type="RefSeq" id="XP_040683610.1">
    <property type="nucleotide sequence ID" value="XM_040829455.1"/>
</dbReference>
<dbReference type="OrthoDB" id="2441380at2759"/>
<keyword evidence="3" id="KW-1185">Reference proteome</keyword>
<accession>A0A1L9R4X0</accession>
<dbReference type="SUPFAM" id="SSF51322">
    <property type="entry name" value="Cyanovirin-N"/>
    <property type="match status" value="1"/>
</dbReference>
<evidence type="ECO:0000313" key="3">
    <source>
        <dbReference type="Proteomes" id="UP000184383"/>
    </source>
</evidence>
<reference evidence="3" key="1">
    <citation type="journal article" date="2017" name="Genome Biol.">
        <title>Comparative genomics reveals high biological diversity and specific adaptations in the industrially and medically important fungal genus Aspergillus.</title>
        <authorList>
            <person name="de Vries R.P."/>
            <person name="Riley R."/>
            <person name="Wiebenga A."/>
            <person name="Aguilar-Osorio G."/>
            <person name="Amillis S."/>
            <person name="Uchima C.A."/>
            <person name="Anderluh G."/>
            <person name="Asadollahi M."/>
            <person name="Askin M."/>
            <person name="Barry K."/>
            <person name="Battaglia E."/>
            <person name="Bayram O."/>
            <person name="Benocci T."/>
            <person name="Braus-Stromeyer S.A."/>
            <person name="Caldana C."/>
            <person name="Canovas D."/>
            <person name="Cerqueira G.C."/>
            <person name="Chen F."/>
            <person name="Chen W."/>
            <person name="Choi C."/>
            <person name="Clum A."/>
            <person name="Dos Santos R.A."/>
            <person name="Damasio A.R."/>
            <person name="Diallinas G."/>
            <person name="Emri T."/>
            <person name="Fekete E."/>
            <person name="Flipphi M."/>
            <person name="Freyberg S."/>
            <person name="Gallo A."/>
            <person name="Gournas C."/>
            <person name="Habgood R."/>
            <person name="Hainaut M."/>
            <person name="Harispe M.L."/>
            <person name="Henrissat B."/>
            <person name="Hilden K.S."/>
            <person name="Hope R."/>
            <person name="Hossain A."/>
            <person name="Karabika E."/>
            <person name="Karaffa L."/>
            <person name="Karanyi Z."/>
            <person name="Krasevec N."/>
            <person name="Kuo A."/>
            <person name="Kusch H."/>
            <person name="LaButti K."/>
            <person name="Lagendijk E.L."/>
            <person name="Lapidus A."/>
            <person name="Levasseur A."/>
            <person name="Lindquist E."/>
            <person name="Lipzen A."/>
            <person name="Logrieco A.F."/>
            <person name="MacCabe A."/>
            <person name="Maekelae M.R."/>
            <person name="Malavazi I."/>
            <person name="Melin P."/>
            <person name="Meyer V."/>
            <person name="Mielnichuk N."/>
            <person name="Miskei M."/>
            <person name="Molnar A.P."/>
            <person name="Mule G."/>
            <person name="Ngan C.Y."/>
            <person name="Orejas M."/>
            <person name="Orosz E."/>
            <person name="Ouedraogo J.P."/>
            <person name="Overkamp K.M."/>
            <person name="Park H.-S."/>
            <person name="Perrone G."/>
            <person name="Piumi F."/>
            <person name="Punt P.J."/>
            <person name="Ram A.F."/>
            <person name="Ramon A."/>
            <person name="Rauscher S."/>
            <person name="Record E."/>
            <person name="Riano-Pachon D.M."/>
            <person name="Robert V."/>
            <person name="Roehrig J."/>
            <person name="Ruller R."/>
            <person name="Salamov A."/>
            <person name="Salih N.S."/>
            <person name="Samson R.A."/>
            <person name="Sandor E."/>
            <person name="Sanguinetti M."/>
            <person name="Schuetze T."/>
            <person name="Sepcic K."/>
            <person name="Shelest E."/>
            <person name="Sherlock G."/>
            <person name="Sophianopoulou V."/>
            <person name="Squina F.M."/>
            <person name="Sun H."/>
            <person name="Susca A."/>
            <person name="Todd R.B."/>
            <person name="Tsang A."/>
            <person name="Unkles S.E."/>
            <person name="van de Wiele N."/>
            <person name="van Rossen-Uffink D."/>
            <person name="Oliveira J.V."/>
            <person name="Vesth T.C."/>
            <person name="Visser J."/>
            <person name="Yu J.-H."/>
            <person name="Zhou M."/>
            <person name="Andersen M.R."/>
            <person name="Archer D.B."/>
            <person name="Baker S.E."/>
            <person name="Benoit I."/>
            <person name="Brakhage A.A."/>
            <person name="Braus G.H."/>
            <person name="Fischer R."/>
            <person name="Frisvad J.C."/>
            <person name="Goldman G.H."/>
            <person name="Houbraken J."/>
            <person name="Oakley B."/>
            <person name="Pocsi I."/>
            <person name="Scazzocchio C."/>
            <person name="Seiboth B."/>
            <person name="vanKuyk P.A."/>
            <person name="Wortman J."/>
            <person name="Dyer P.S."/>
            <person name="Grigoriev I.V."/>
        </authorList>
    </citation>
    <scope>NUCLEOTIDE SEQUENCE [LARGE SCALE GENOMIC DNA]</scope>
    <source>
        <strain evidence="3">DTO 134E9</strain>
    </source>
</reference>